<feature type="transmembrane region" description="Helical" evidence="1">
    <location>
        <begin position="94"/>
        <end position="112"/>
    </location>
</feature>
<protein>
    <submittedName>
        <fullName evidence="2">Uncharacterized protein</fullName>
    </submittedName>
</protein>
<proteinExistence type="predicted"/>
<reference evidence="2 3" key="1">
    <citation type="journal article" date="2017" name="Sci. Rep.">
        <title>Isolation and genomic characterization of a Dehalococcoides strain suggests genomic rearrangement during culture.</title>
        <authorList>
            <person name="Yohda M."/>
            <person name="Ikegami K."/>
            <person name="Aita Y."/>
            <person name="Kitajima M."/>
            <person name="Takechi A."/>
            <person name="Iwamoto M."/>
            <person name="Fukuda T."/>
            <person name="Tamura N."/>
            <person name="Shibasaki J."/>
            <person name="Koike S."/>
            <person name="Komatsu D."/>
            <person name="Miyagi S."/>
            <person name="Nishimura M."/>
            <person name="Uchino Y."/>
            <person name="Shiroma A."/>
            <person name="Shimoji M."/>
            <person name="Tamotsu H."/>
            <person name="Ashimine N."/>
            <person name="Shinzato M."/>
            <person name="Ohki S."/>
            <person name="Nakano K."/>
            <person name="Teruya K."/>
            <person name="Satou K."/>
            <person name="Hirano T."/>
            <person name="Yagi O."/>
        </authorList>
    </citation>
    <scope>NUCLEOTIDE SEQUENCE [LARGE SCALE GENOMIC DNA]</scope>
    <source>
        <strain evidence="2 3">UCH-ATV1</strain>
    </source>
</reference>
<feature type="transmembrane region" description="Helical" evidence="1">
    <location>
        <begin position="51"/>
        <end position="74"/>
    </location>
</feature>
<evidence type="ECO:0000313" key="2">
    <source>
        <dbReference type="EMBL" id="BAZ96706.1"/>
    </source>
</evidence>
<feature type="transmembrane region" description="Helical" evidence="1">
    <location>
        <begin position="6"/>
        <end position="30"/>
    </location>
</feature>
<keyword evidence="1" id="KW-1133">Transmembrane helix</keyword>
<name>A0AB33HMW5_9CHLR</name>
<dbReference type="AlphaFoldDB" id="A0AB33HMW5"/>
<accession>A0AB33HMW5</accession>
<dbReference type="Proteomes" id="UP000218257">
    <property type="component" value="Chromosome"/>
</dbReference>
<gene>
    <name evidence="2" type="ORF">DEHALATV1_0078</name>
</gene>
<dbReference type="EMBL" id="AP017649">
    <property type="protein sequence ID" value="BAZ96706.1"/>
    <property type="molecule type" value="Genomic_DNA"/>
</dbReference>
<keyword evidence="1" id="KW-0812">Transmembrane</keyword>
<evidence type="ECO:0000256" key="1">
    <source>
        <dbReference type="SAM" id="Phobius"/>
    </source>
</evidence>
<keyword evidence="1" id="KW-0472">Membrane</keyword>
<sequence>MSPQWITWIVFTYLVGQVMCLVLEGTWLGAADQSFLNALLGFTAIEYTDSTIANVGITVVNMVAGAAGFFTYALPRLLLWNYSFLDGSWFLAKLFFLYPISAGTIFGIYTLFRR</sequence>
<organism evidence="2 3">
    <name type="scientific">Dehalococcoides mccartyi</name>
    <dbReference type="NCBI Taxonomy" id="61435"/>
    <lineage>
        <taxon>Bacteria</taxon>
        <taxon>Bacillati</taxon>
        <taxon>Chloroflexota</taxon>
        <taxon>Dehalococcoidia</taxon>
        <taxon>Dehalococcoidales</taxon>
        <taxon>Dehalococcoidaceae</taxon>
        <taxon>Dehalococcoides</taxon>
    </lineage>
</organism>
<evidence type="ECO:0000313" key="3">
    <source>
        <dbReference type="Proteomes" id="UP000218257"/>
    </source>
</evidence>
<dbReference type="RefSeq" id="WP_096476557.1">
    <property type="nucleotide sequence ID" value="NZ_AP017649.1"/>
</dbReference>